<dbReference type="OrthoDB" id="1937642at2759"/>
<dbReference type="STRING" id="212818.A0A0D1XKT1"/>
<feature type="compositionally biased region" description="Low complexity" evidence="1">
    <location>
        <begin position="416"/>
        <end position="455"/>
    </location>
</feature>
<protein>
    <submittedName>
        <fullName evidence="3">Uncharacterized protein</fullName>
    </submittedName>
</protein>
<sequence>MAPLNEILRRNFDAGAPARAFKAQWSSMGDVFSVLLILGGDVIERALAQLVGSGITPVAFSFGWVAYAVSAVNSAVGENRLMPLPDCDCKVINRKTGYDRGNTSWIIGRIMRDFESWKDDDTPENDKIGDKVNAVIESVWKYQKKEADKEHEGSGAFVPRPAQAGLCISVWEALPTKKGHPGRDLVYYIGFITTIVQLGIAAIPCGLYGDWGIIMVTGAGIILSFLSGSLPQWKEEKWACRENAKKDVIITRGNGAQHALLILGSQGGLDLEDLAAGQTNLDFSKSWATRLVVIGLATLWVLLLVTASSLSDNAWFLLAVGGIGILQNIYVAAWRRNPRQFGIPLKYKESIMERKVMDALYTAEQKYPRTGLNLLPTFFPGKLRDGEQRIWDSYEEIANGGSGNGTANGSAGGGATATSTGVDTAPAASASSASSAPSAPAPNATATAAGATSSPPTQPSS</sequence>
<evidence type="ECO:0000313" key="4">
    <source>
        <dbReference type="Proteomes" id="UP000054302"/>
    </source>
</evidence>
<feature type="transmembrane region" description="Helical" evidence="2">
    <location>
        <begin position="287"/>
        <end position="308"/>
    </location>
</feature>
<feature type="transmembrane region" description="Helical" evidence="2">
    <location>
        <begin position="314"/>
        <end position="333"/>
    </location>
</feature>
<reference evidence="3 4" key="1">
    <citation type="submission" date="2015-01" db="EMBL/GenBank/DDBJ databases">
        <title>The Genome Sequence of Exophiala mesophila CBS40295.</title>
        <authorList>
            <consortium name="The Broad Institute Genomics Platform"/>
            <person name="Cuomo C."/>
            <person name="de Hoog S."/>
            <person name="Gorbushina A."/>
            <person name="Stielow B."/>
            <person name="Teixiera M."/>
            <person name="Abouelleil A."/>
            <person name="Chapman S.B."/>
            <person name="Priest M."/>
            <person name="Young S.K."/>
            <person name="Wortman J."/>
            <person name="Nusbaum C."/>
            <person name="Birren B."/>
        </authorList>
    </citation>
    <scope>NUCLEOTIDE SEQUENCE [LARGE SCALE GENOMIC DNA]</scope>
    <source>
        <strain evidence="3 4">CBS 40295</strain>
    </source>
</reference>
<accession>A0A0D1XKT1</accession>
<keyword evidence="4" id="KW-1185">Reference proteome</keyword>
<keyword evidence="2" id="KW-0812">Transmembrane</keyword>
<proteinExistence type="predicted"/>
<dbReference type="AlphaFoldDB" id="A0A0D1XKT1"/>
<keyword evidence="2" id="KW-0472">Membrane</keyword>
<dbReference type="RefSeq" id="XP_016220380.1">
    <property type="nucleotide sequence ID" value="XM_016373469.1"/>
</dbReference>
<gene>
    <name evidence="3" type="ORF">PV10_08448</name>
</gene>
<name>A0A0D1XKT1_EXOME</name>
<dbReference type="GeneID" id="27326293"/>
<feature type="transmembrane region" description="Helical" evidence="2">
    <location>
        <begin position="209"/>
        <end position="228"/>
    </location>
</feature>
<feature type="transmembrane region" description="Helical" evidence="2">
    <location>
        <begin position="185"/>
        <end position="203"/>
    </location>
</feature>
<dbReference type="OMA" id="YEYWMPA"/>
<dbReference type="HOGENOM" id="CLU_034489_0_0_1"/>
<evidence type="ECO:0000313" key="3">
    <source>
        <dbReference type="EMBL" id="KIV88806.1"/>
    </source>
</evidence>
<dbReference type="VEuPathDB" id="FungiDB:PV10_08448"/>
<dbReference type="Proteomes" id="UP000054302">
    <property type="component" value="Unassembled WGS sequence"/>
</dbReference>
<keyword evidence="2" id="KW-1133">Transmembrane helix</keyword>
<feature type="compositionally biased region" description="Gly residues" evidence="1">
    <location>
        <begin position="402"/>
        <end position="415"/>
    </location>
</feature>
<dbReference type="EMBL" id="KN847525">
    <property type="protein sequence ID" value="KIV88806.1"/>
    <property type="molecule type" value="Genomic_DNA"/>
</dbReference>
<evidence type="ECO:0000256" key="2">
    <source>
        <dbReference type="SAM" id="Phobius"/>
    </source>
</evidence>
<feature type="region of interest" description="Disordered" evidence="1">
    <location>
        <begin position="402"/>
        <end position="461"/>
    </location>
</feature>
<evidence type="ECO:0000256" key="1">
    <source>
        <dbReference type="SAM" id="MobiDB-lite"/>
    </source>
</evidence>
<organism evidence="3 4">
    <name type="scientific">Exophiala mesophila</name>
    <name type="common">Black yeast-like fungus</name>
    <dbReference type="NCBI Taxonomy" id="212818"/>
    <lineage>
        <taxon>Eukaryota</taxon>
        <taxon>Fungi</taxon>
        <taxon>Dikarya</taxon>
        <taxon>Ascomycota</taxon>
        <taxon>Pezizomycotina</taxon>
        <taxon>Eurotiomycetes</taxon>
        <taxon>Chaetothyriomycetidae</taxon>
        <taxon>Chaetothyriales</taxon>
        <taxon>Herpotrichiellaceae</taxon>
        <taxon>Exophiala</taxon>
    </lineage>
</organism>